<proteinExistence type="predicted"/>
<dbReference type="AlphaFoldDB" id="A0A9Q3HTF4"/>
<gene>
    <name evidence="3" type="ORF">O181_056428</name>
</gene>
<accession>A0A9Q3HTF4</accession>
<dbReference type="OrthoDB" id="2507113at2759"/>
<reference evidence="3" key="1">
    <citation type="submission" date="2021-03" db="EMBL/GenBank/DDBJ databases">
        <title>Draft genome sequence of rust myrtle Austropuccinia psidii MF-1, a brazilian biotype.</title>
        <authorList>
            <person name="Quecine M.C."/>
            <person name="Pachon D.M.R."/>
            <person name="Bonatelli M.L."/>
            <person name="Correr F.H."/>
            <person name="Franceschini L.M."/>
            <person name="Leite T.F."/>
            <person name="Margarido G.R.A."/>
            <person name="Almeida C.A."/>
            <person name="Ferrarezi J.A."/>
            <person name="Labate C.A."/>
        </authorList>
    </citation>
    <scope>NUCLEOTIDE SEQUENCE</scope>
    <source>
        <strain evidence="3">MF-1</strain>
    </source>
</reference>
<dbReference type="Proteomes" id="UP000765509">
    <property type="component" value="Unassembled WGS sequence"/>
</dbReference>
<evidence type="ECO:0000313" key="3">
    <source>
        <dbReference type="EMBL" id="MBW0516713.1"/>
    </source>
</evidence>
<feature type="region of interest" description="Disordered" evidence="2">
    <location>
        <begin position="303"/>
        <end position="326"/>
    </location>
</feature>
<keyword evidence="1" id="KW-0175">Coiled coil</keyword>
<dbReference type="EMBL" id="AVOT02025429">
    <property type="protein sequence ID" value="MBW0516713.1"/>
    <property type="molecule type" value="Genomic_DNA"/>
</dbReference>
<evidence type="ECO:0000256" key="2">
    <source>
        <dbReference type="SAM" id="MobiDB-lite"/>
    </source>
</evidence>
<sequence length="326" mass="38054">MFKKEEVTTSLDPALLSIFNQRFTNTEEIESAISNDVPSLVPIDTIEKLQQLQSKGNNVGNNFINLSDFMIRYVQVSLSKLGTVRWAPKLLKQPNSKYREACRISAVKNFRQLDVGDSYVFMNVNTGYVNDLHLLIQSYDNYVHFYIAGIFHKELNEEWKNRKEKERDALQKFRERVQNVQYKFSVSNNLQKRYQRVLKQVKAHVDEEFNPKKNFYISRKLAFRSEAANIFMQKLDEKIKDKAELTSQRRNSANIENVAFLKDPTESLAFKDSDEKLGDKSFTNRNWDSATRKYNLNFLIEPESDSAESSKDEDMDYGESISLKKS</sequence>
<keyword evidence="4" id="KW-1185">Reference proteome</keyword>
<comment type="caution">
    <text evidence="3">The sequence shown here is derived from an EMBL/GenBank/DDBJ whole genome shotgun (WGS) entry which is preliminary data.</text>
</comment>
<organism evidence="3 4">
    <name type="scientific">Austropuccinia psidii MF-1</name>
    <dbReference type="NCBI Taxonomy" id="1389203"/>
    <lineage>
        <taxon>Eukaryota</taxon>
        <taxon>Fungi</taxon>
        <taxon>Dikarya</taxon>
        <taxon>Basidiomycota</taxon>
        <taxon>Pucciniomycotina</taxon>
        <taxon>Pucciniomycetes</taxon>
        <taxon>Pucciniales</taxon>
        <taxon>Sphaerophragmiaceae</taxon>
        <taxon>Austropuccinia</taxon>
    </lineage>
</organism>
<name>A0A9Q3HTF4_9BASI</name>
<evidence type="ECO:0000313" key="4">
    <source>
        <dbReference type="Proteomes" id="UP000765509"/>
    </source>
</evidence>
<protein>
    <submittedName>
        <fullName evidence="3">Uncharacterized protein</fullName>
    </submittedName>
</protein>
<feature type="coiled-coil region" evidence="1">
    <location>
        <begin position="156"/>
        <end position="183"/>
    </location>
</feature>
<feature type="compositionally biased region" description="Acidic residues" evidence="2">
    <location>
        <begin position="303"/>
        <end position="317"/>
    </location>
</feature>
<evidence type="ECO:0000256" key="1">
    <source>
        <dbReference type="SAM" id="Coils"/>
    </source>
</evidence>